<feature type="transmembrane region" description="Helical" evidence="7">
    <location>
        <begin position="14"/>
        <end position="37"/>
    </location>
</feature>
<feature type="transmembrane region" description="Helical" evidence="7">
    <location>
        <begin position="49"/>
        <end position="67"/>
    </location>
</feature>
<sequence length="333" mass="36583">MGSSDVPPSHVPDWVIPISTAALGVGVLCWDAVYVLMTLRSLRTKSYSMPLLGLALNVSWEIVYALYVCEAPLETAGFTIWLLLDIGLVYTTIKFAPHEWNKTSPWVGRNMAAILGGMTAVGCVGHFAFVSWWLSRPGIGHGDKTGKWYFGQDKFDTTELAYWSAGVVQLVDSAGALAMLLVRGHSGGTSFLICLDVTGVDAVLGRDIRLMAANATDVDWLGRVPDSHRVIVLHPSDYTVIANLVFYKRFCRITGTVFGLGVNSALLWYWWPEAHGYFVNPLGIFILGTALIIDLLYPFVLWQVRRTEVILQDGRIVSGSEAGDIQTVGKKNL</sequence>
<dbReference type="GO" id="GO:0016829">
    <property type="term" value="F:lyase activity"/>
    <property type="evidence" value="ECO:0007669"/>
    <property type="project" value="InterPro"/>
</dbReference>
<keyword evidence="4 7" id="KW-0812">Transmembrane</keyword>
<dbReference type="InterPro" id="IPR039020">
    <property type="entry name" value="PaxB-like"/>
</dbReference>
<dbReference type="PANTHER" id="PTHR42038:SF2">
    <property type="entry name" value="TERPENE CYCLASE AUSL"/>
    <property type="match status" value="1"/>
</dbReference>
<dbReference type="Pfam" id="PF25129">
    <property type="entry name" value="Pyr4-TMTC"/>
    <property type="match status" value="2"/>
</dbReference>
<evidence type="ECO:0000256" key="5">
    <source>
        <dbReference type="ARBA" id="ARBA00022989"/>
    </source>
</evidence>
<dbReference type="InParanoid" id="A0A423XL84"/>
<feature type="transmembrane region" description="Helical" evidence="7">
    <location>
        <begin position="250"/>
        <end position="271"/>
    </location>
</feature>
<keyword evidence="5 7" id="KW-1133">Transmembrane helix</keyword>
<keyword evidence="6 7" id="KW-0472">Membrane</keyword>
<reference evidence="8 9" key="1">
    <citation type="submission" date="2015-09" db="EMBL/GenBank/DDBJ databases">
        <title>Host preference determinants of Valsa canker pathogens revealed by comparative genomics.</title>
        <authorList>
            <person name="Yin Z."/>
            <person name="Huang L."/>
        </authorList>
    </citation>
    <scope>NUCLEOTIDE SEQUENCE [LARGE SCALE GENOMIC DNA]</scope>
    <source>
        <strain evidence="8 9">SXYLt</strain>
    </source>
</reference>
<evidence type="ECO:0000256" key="6">
    <source>
        <dbReference type="ARBA" id="ARBA00023136"/>
    </source>
</evidence>
<evidence type="ECO:0000256" key="1">
    <source>
        <dbReference type="ARBA" id="ARBA00004141"/>
    </source>
</evidence>
<evidence type="ECO:0000256" key="2">
    <source>
        <dbReference type="ARBA" id="ARBA00005179"/>
    </source>
</evidence>
<feature type="transmembrane region" description="Helical" evidence="7">
    <location>
        <begin position="160"/>
        <end position="182"/>
    </location>
</feature>
<feature type="transmembrane region" description="Helical" evidence="7">
    <location>
        <begin position="113"/>
        <end position="134"/>
    </location>
</feature>
<evidence type="ECO:0000313" key="8">
    <source>
        <dbReference type="EMBL" id="ROW17129.1"/>
    </source>
</evidence>
<evidence type="ECO:0000256" key="4">
    <source>
        <dbReference type="ARBA" id="ARBA00022692"/>
    </source>
</evidence>
<evidence type="ECO:0000256" key="7">
    <source>
        <dbReference type="SAM" id="Phobius"/>
    </source>
</evidence>
<evidence type="ECO:0000313" key="9">
    <source>
        <dbReference type="Proteomes" id="UP000285146"/>
    </source>
</evidence>
<name>A0A423XL84_9PEZI</name>
<feature type="transmembrane region" description="Helical" evidence="7">
    <location>
        <begin position="73"/>
        <end position="93"/>
    </location>
</feature>
<dbReference type="PANTHER" id="PTHR42038">
    <property type="match status" value="1"/>
</dbReference>
<comment type="caution">
    <text evidence="8">The sequence shown here is derived from an EMBL/GenBank/DDBJ whole genome shotgun (WGS) entry which is preliminary data.</text>
</comment>
<accession>A0A423XL84</accession>
<protein>
    <submittedName>
        <fullName evidence="8">Uncharacterized protein</fullName>
    </submittedName>
</protein>
<dbReference type="GO" id="GO:0016020">
    <property type="term" value="C:membrane"/>
    <property type="evidence" value="ECO:0007669"/>
    <property type="project" value="UniProtKB-SubCell"/>
</dbReference>
<comment type="similarity">
    <text evidence="3">Belongs to the paxB family.</text>
</comment>
<gene>
    <name evidence="8" type="ORF">VPNG_01377</name>
</gene>
<evidence type="ECO:0000256" key="3">
    <source>
        <dbReference type="ARBA" id="ARBA00006757"/>
    </source>
</evidence>
<keyword evidence="9" id="KW-1185">Reference proteome</keyword>
<feature type="transmembrane region" description="Helical" evidence="7">
    <location>
        <begin position="277"/>
        <end position="297"/>
    </location>
</feature>
<organism evidence="8 9">
    <name type="scientific">Cytospora leucostoma</name>
    <dbReference type="NCBI Taxonomy" id="1230097"/>
    <lineage>
        <taxon>Eukaryota</taxon>
        <taxon>Fungi</taxon>
        <taxon>Dikarya</taxon>
        <taxon>Ascomycota</taxon>
        <taxon>Pezizomycotina</taxon>
        <taxon>Sordariomycetes</taxon>
        <taxon>Sordariomycetidae</taxon>
        <taxon>Diaporthales</taxon>
        <taxon>Cytosporaceae</taxon>
        <taxon>Cytospora</taxon>
    </lineage>
</organism>
<proteinExistence type="inferred from homology"/>
<comment type="pathway">
    <text evidence="2">Secondary metabolite biosynthesis.</text>
</comment>
<dbReference type="Proteomes" id="UP000285146">
    <property type="component" value="Unassembled WGS sequence"/>
</dbReference>
<comment type="subcellular location">
    <subcellularLocation>
        <location evidence="1">Membrane</location>
        <topology evidence="1">Multi-pass membrane protein</topology>
    </subcellularLocation>
</comment>
<dbReference type="OrthoDB" id="5294024at2759"/>
<dbReference type="AlphaFoldDB" id="A0A423XL84"/>
<dbReference type="EMBL" id="LKEB01000003">
    <property type="protein sequence ID" value="ROW17129.1"/>
    <property type="molecule type" value="Genomic_DNA"/>
</dbReference>